<dbReference type="InterPro" id="IPR010497">
    <property type="entry name" value="Epoxide_hydro_N"/>
</dbReference>
<dbReference type="PRINTS" id="PR00412">
    <property type="entry name" value="EPOXHYDRLASE"/>
</dbReference>
<dbReference type="AlphaFoldDB" id="C7ZCS2"/>
<dbReference type="OrthoDB" id="7130006at2759"/>
<dbReference type="HOGENOM" id="CLU_019414_0_2_1"/>
<dbReference type="PIRSF" id="PIRSF001112">
    <property type="entry name" value="Epoxide_hydrolase"/>
    <property type="match status" value="1"/>
</dbReference>
<dbReference type="VEuPathDB" id="FungiDB:NECHADRAFT_48156"/>
<dbReference type="eggNOG" id="KOG2565">
    <property type="taxonomic scope" value="Eukaryota"/>
</dbReference>
<dbReference type="PANTHER" id="PTHR21661:SF35">
    <property type="entry name" value="EPOXIDE HYDROLASE"/>
    <property type="match status" value="1"/>
</dbReference>
<reference evidence="6 7" key="1">
    <citation type="journal article" date="2009" name="PLoS Genet.">
        <title>The genome of Nectria haematococca: contribution of supernumerary chromosomes to gene expansion.</title>
        <authorList>
            <person name="Coleman J.J."/>
            <person name="Rounsley S.D."/>
            <person name="Rodriguez-Carres M."/>
            <person name="Kuo A."/>
            <person name="Wasmann C.C."/>
            <person name="Grimwood J."/>
            <person name="Schmutz J."/>
            <person name="Taga M."/>
            <person name="White G.J."/>
            <person name="Zhou S."/>
            <person name="Schwartz D.C."/>
            <person name="Freitag M."/>
            <person name="Ma L.J."/>
            <person name="Danchin E.G."/>
            <person name="Henrissat B."/>
            <person name="Coutinho P.M."/>
            <person name="Nelson D.R."/>
            <person name="Straney D."/>
            <person name="Napoli C.A."/>
            <person name="Barker B.M."/>
            <person name="Gribskov M."/>
            <person name="Rep M."/>
            <person name="Kroken S."/>
            <person name="Molnar I."/>
            <person name="Rensing C."/>
            <person name="Kennell J.C."/>
            <person name="Zamora J."/>
            <person name="Farman M.L."/>
            <person name="Selker E.U."/>
            <person name="Salamov A."/>
            <person name="Shapiro H."/>
            <person name="Pangilinan J."/>
            <person name="Lindquist E."/>
            <person name="Lamers C."/>
            <person name="Grigoriev I.V."/>
            <person name="Geiser D.M."/>
            <person name="Covert S.F."/>
            <person name="Temporini E."/>
            <person name="Vanetten H.D."/>
        </authorList>
    </citation>
    <scope>NUCLEOTIDE SEQUENCE [LARGE SCALE GENOMIC DNA]</scope>
    <source>
        <strain evidence="7">ATCC MYA-4622 / CBS 123669 / FGSC 9596 / NRRL 45880 / 77-13-4</strain>
    </source>
</reference>
<feature type="domain" description="Epoxide hydrolase N-terminal" evidence="5">
    <location>
        <begin position="4"/>
        <end position="117"/>
    </location>
</feature>
<sequence length="409" mass="46795">MSDIKPYQIHVSDFRVDRLNQKLALTDFPSQNYDPTSASWKLGPPVNEIERLARVWQSSFDWRQVEARLNQLPQFTVPIETADFGAFDVHFVHKQSSQAHAIPLLFLHGWPGSFYEVSKIIDPLVQGESHEDQVFHVVAPSLIDFGFSSPSKVCGFEFEHHADVYDKLMQKLGYDRYVIQAGDVGCLVMRYMAKLYGPSRCMACHTNTPVPREPTKDTHPELHAKTSATQLTETEQKALERTGVFYNEGSGYYKLQSTRPFTIGYSLRDSPVGLLAWIYEKLREWSDDYPWSDEDILTWVSIYYFSTPGPEATSNVYYAIEHGELPAFAVAAEYMDVPLGISRFSNDLVLLPKLWNQTLGPIMYEADHAKGGHFAAWERPDAIVQDLRAMFELFKHGRETYVDGMRKNE</sequence>
<dbReference type="InterPro" id="IPR016292">
    <property type="entry name" value="Epoxide_hydrolase"/>
</dbReference>
<dbReference type="InterPro" id="IPR029058">
    <property type="entry name" value="AB_hydrolase_fold"/>
</dbReference>
<keyword evidence="2" id="KW-0058">Aromatic hydrocarbons catabolism</keyword>
<evidence type="ECO:0000256" key="2">
    <source>
        <dbReference type="ARBA" id="ARBA00022797"/>
    </source>
</evidence>
<organism evidence="6 7">
    <name type="scientific">Fusarium vanettenii (strain ATCC MYA-4622 / CBS 123669 / FGSC 9596 / NRRL 45880 / 77-13-4)</name>
    <name type="common">Fusarium solani subsp. pisi</name>
    <dbReference type="NCBI Taxonomy" id="660122"/>
    <lineage>
        <taxon>Eukaryota</taxon>
        <taxon>Fungi</taxon>
        <taxon>Dikarya</taxon>
        <taxon>Ascomycota</taxon>
        <taxon>Pezizomycotina</taxon>
        <taxon>Sordariomycetes</taxon>
        <taxon>Hypocreomycetidae</taxon>
        <taxon>Hypocreales</taxon>
        <taxon>Nectriaceae</taxon>
        <taxon>Fusarium</taxon>
        <taxon>Fusarium solani species complex</taxon>
        <taxon>Fusarium vanettenii</taxon>
    </lineage>
</organism>
<accession>C7ZCS2</accession>
<evidence type="ECO:0000259" key="5">
    <source>
        <dbReference type="Pfam" id="PF06441"/>
    </source>
</evidence>
<dbReference type="InterPro" id="IPR000639">
    <property type="entry name" value="Epox_hydrolase-like"/>
</dbReference>
<dbReference type="GO" id="GO:0097176">
    <property type="term" value="P:epoxide metabolic process"/>
    <property type="evidence" value="ECO:0007669"/>
    <property type="project" value="TreeGrafter"/>
</dbReference>
<dbReference type="Gene3D" id="3.40.50.1820">
    <property type="entry name" value="alpha/beta hydrolase"/>
    <property type="match status" value="1"/>
</dbReference>
<dbReference type="Pfam" id="PF06441">
    <property type="entry name" value="EHN"/>
    <property type="match status" value="1"/>
</dbReference>
<protein>
    <recommendedName>
        <fullName evidence="5">Epoxide hydrolase N-terminal domain-containing protein</fullName>
    </recommendedName>
</protein>
<dbReference type="Proteomes" id="UP000005206">
    <property type="component" value="Chromosome 9"/>
</dbReference>
<dbReference type="SUPFAM" id="SSF53474">
    <property type="entry name" value="alpha/beta-Hydrolases"/>
    <property type="match status" value="1"/>
</dbReference>
<feature type="active site" description="Proton donor" evidence="4">
    <location>
        <position position="318"/>
    </location>
</feature>
<evidence type="ECO:0000313" key="7">
    <source>
        <dbReference type="Proteomes" id="UP000005206"/>
    </source>
</evidence>
<evidence type="ECO:0000256" key="4">
    <source>
        <dbReference type="PIRSR" id="PIRSR001112-1"/>
    </source>
</evidence>
<evidence type="ECO:0000256" key="3">
    <source>
        <dbReference type="ARBA" id="ARBA00022801"/>
    </source>
</evidence>
<name>C7ZCS2_FUSV7</name>
<keyword evidence="7" id="KW-1185">Reference proteome</keyword>
<dbReference type="InParanoid" id="C7ZCS2"/>
<gene>
    <name evidence="6" type="ORF">NECHADRAFT_48156</name>
</gene>
<dbReference type="PANTHER" id="PTHR21661">
    <property type="entry name" value="EPOXIDE HYDROLASE 1-RELATED"/>
    <property type="match status" value="1"/>
</dbReference>
<dbReference type="EMBL" id="GG698919">
    <property type="protein sequence ID" value="EEU38092.1"/>
    <property type="molecule type" value="Genomic_DNA"/>
</dbReference>
<proteinExistence type="inferred from homology"/>
<feature type="active site" description="Nucleophile" evidence="4">
    <location>
        <position position="183"/>
    </location>
</feature>
<evidence type="ECO:0000256" key="1">
    <source>
        <dbReference type="ARBA" id="ARBA00010088"/>
    </source>
</evidence>
<keyword evidence="3" id="KW-0378">Hydrolase</keyword>
<comment type="similarity">
    <text evidence="1">Belongs to the peptidase S33 family.</text>
</comment>
<evidence type="ECO:0000313" key="6">
    <source>
        <dbReference type="EMBL" id="EEU38092.1"/>
    </source>
</evidence>
<dbReference type="RefSeq" id="XP_003043805.1">
    <property type="nucleotide sequence ID" value="XM_003043759.1"/>
</dbReference>
<dbReference type="GO" id="GO:0004301">
    <property type="term" value="F:epoxide hydrolase activity"/>
    <property type="evidence" value="ECO:0007669"/>
    <property type="project" value="TreeGrafter"/>
</dbReference>
<dbReference type="KEGG" id="nhe:NECHADRAFT_48156"/>
<dbReference type="OMA" id="SSARWYW"/>
<dbReference type="GeneID" id="9670260"/>
<feature type="active site" description="Proton acceptor" evidence="4">
    <location>
        <position position="373"/>
    </location>
</feature>